<comment type="caution">
    <text evidence="6">The sequence shown here is derived from an EMBL/GenBank/DDBJ whole genome shotgun (WGS) entry which is preliminary data.</text>
</comment>
<evidence type="ECO:0000313" key="6">
    <source>
        <dbReference type="EMBL" id="OZI62045.1"/>
    </source>
</evidence>
<dbReference type="InterPro" id="IPR000847">
    <property type="entry name" value="LysR_HTH_N"/>
</dbReference>
<reference evidence="7" key="1">
    <citation type="submission" date="2017-05" db="EMBL/GenBank/DDBJ databases">
        <title>Complete and WGS of Bordetella genogroups.</title>
        <authorList>
            <person name="Spilker T."/>
            <person name="Lipuma J."/>
        </authorList>
    </citation>
    <scope>NUCLEOTIDE SEQUENCE [LARGE SCALE GENOMIC DNA]</scope>
    <source>
        <strain evidence="7">AU8856</strain>
    </source>
</reference>
<dbReference type="SUPFAM" id="SSF53850">
    <property type="entry name" value="Periplasmic binding protein-like II"/>
    <property type="match status" value="1"/>
</dbReference>
<evidence type="ECO:0000313" key="7">
    <source>
        <dbReference type="Proteomes" id="UP000215767"/>
    </source>
</evidence>
<keyword evidence="7" id="KW-1185">Reference proteome</keyword>
<organism evidence="6 7">
    <name type="scientific">Bordetella genomosp. 11</name>
    <dbReference type="NCBI Taxonomy" id="1416808"/>
    <lineage>
        <taxon>Bacteria</taxon>
        <taxon>Pseudomonadati</taxon>
        <taxon>Pseudomonadota</taxon>
        <taxon>Betaproteobacteria</taxon>
        <taxon>Burkholderiales</taxon>
        <taxon>Alcaligenaceae</taxon>
        <taxon>Bordetella</taxon>
    </lineage>
</organism>
<feature type="domain" description="HTH lysR-type" evidence="5">
    <location>
        <begin position="8"/>
        <end position="65"/>
    </location>
</feature>
<name>A0A261UK88_9BORD</name>
<dbReference type="PANTHER" id="PTHR30346:SF0">
    <property type="entry name" value="HCA OPERON TRANSCRIPTIONAL ACTIVATOR HCAR"/>
    <property type="match status" value="1"/>
</dbReference>
<keyword evidence="4" id="KW-0804">Transcription</keyword>
<keyword evidence="2" id="KW-0805">Transcription regulation</keyword>
<evidence type="ECO:0000256" key="4">
    <source>
        <dbReference type="ARBA" id="ARBA00023163"/>
    </source>
</evidence>
<accession>A0A261UK88</accession>
<dbReference type="GO" id="GO:0032993">
    <property type="term" value="C:protein-DNA complex"/>
    <property type="evidence" value="ECO:0007669"/>
    <property type="project" value="TreeGrafter"/>
</dbReference>
<dbReference type="Proteomes" id="UP000215767">
    <property type="component" value="Unassembled WGS sequence"/>
</dbReference>
<gene>
    <name evidence="6" type="ORF">CAL28_22730</name>
</gene>
<dbReference type="Pfam" id="PF00126">
    <property type="entry name" value="HTH_1"/>
    <property type="match status" value="1"/>
</dbReference>
<dbReference type="PROSITE" id="PS50931">
    <property type="entry name" value="HTH_LYSR"/>
    <property type="match status" value="1"/>
</dbReference>
<dbReference type="GO" id="GO:0003677">
    <property type="term" value="F:DNA binding"/>
    <property type="evidence" value="ECO:0007669"/>
    <property type="project" value="UniProtKB-KW"/>
</dbReference>
<comment type="similarity">
    <text evidence="1">Belongs to the LysR transcriptional regulatory family.</text>
</comment>
<dbReference type="OrthoDB" id="9157176at2"/>
<dbReference type="RefSeq" id="WP_094843430.1">
    <property type="nucleotide sequence ID" value="NZ_NEVS01000004.1"/>
</dbReference>
<proteinExistence type="inferred from homology"/>
<evidence type="ECO:0000256" key="3">
    <source>
        <dbReference type="ARBA" id="ARBA00023125"/>
    </source>
</evidence>
<dbReference type="EMBL" id="NEVS01000004">
    <property type="protein sequence ID" value="OZI62045.1"/>
    <property type="molecule type" value="Genomic_DNA"/>
</dbReference>
<dbReference type="AlphaFoldDB" id="A0A261UK88"/>
<dbReference type="Gene3D" id="3.40.190.10">
    <property type="entry name" value="Periplasmic binding protein-like II"/>
    <property type="match status" value="2"/>
</dbReference>
<dbReference type="PRINTS" id="PR00039">
    <property type="entry name" value="HTHLYSR"/>
</dbReference>
<evidence type="ECO:0000256" key="2">
    <source>
        <dbReference type="ARBA" id="ARBA00023015"/>
    </source>
</evidence>
<dbReference type="CDD" id="cd08414">
    <property type="entry name" value="PBP2_LTTR_aromatics_like"/>
    <property type="match status" value="1"/>
</dbReference>
<evidence type="ECO:0000259" key="5">
    <source>
        <dbReference type="PROSITE" id="PS50931"/>
    </source>
</evidence>
<dbReference type="Gene3D" id="1.10.10.10">
    <property type="entry name" value="Winged helix-like DNA-binding domain superfamily/Winged helix DNA-binding domain"/>
    <property type="match status" value="1"/>
</dbReference>
<evidence type="ECO:0000256" key="1">
    <source>
        <dbReference type="ARBA" id="ARBA00009437"/>
    </source>
</evidence>
<protein>
    <submittedName>
        <fullName evidence="6">LysR family transcriptional regulator</fullName>
    </submittedName>
</protein>
<keyword evidence="3" id="KW-0238">DNA-binding</keyword>
<dbReference type="GO" id="GO:0003700">
    <property type="term" value="F:DNA-binding transcription factor activity"/>
    <property type="evidence" value="ECO:0007669"/>
    <property type="project" value="InterPro"/>
</dbReference>
<dbReference type="FunFam" id="1.10.10.10:FF:000001">
    <property type="entry name" value="LysR family transcriptional regulator"/>
    <property type="match status" value="1"/>
</dbReference>
<dbReference type="PANTHER" id="PTHR30346">
    <property type="entry name" value="TRANSCRIPTIONAL DUAL REGULATOR HCAR-RELATED"/>
    <property type="match status" value="1"/>
</dbReference>
<dbReference type="InterPro" id="IPR036390">
    <property type="entry name" value="WH_DNA-bd_sf"/>
</dbReference>
<dbReference type="SUPFAM" id="SSF46785">
    <property type="entry name" value="Winged helix' DNA-binding domain"/>
    <property type="match status" value="1"/>
</dbReference>
<sequence>MKNDIKFLDARMLACFSAAAEELHFGRAAARVFMSQPPFSQQIKRLENIVGAPLFERTTRTVRLTPAGVVMARHADDLAVRTASMLRAARRAALGEGGPLRVGLAPTVAYSPLAETLYRYRSAHPDVELDLFEGNSNQMEAMLRGRQIDLALMRPMPLGEGIETVEILSEPMMLVLRQDHPWAARRRISLAQACTLPLIGYSPLASPYFRQLLDRMFSRVGAHPIIVRESVIPTLLTLVEVGMGAAIVPKSLSRMRGEPLVFLPLRDAEPACILAAQLSGEGPAAARSLIAQLRGAAR</sequence>
<dbReference type="Pfam" id="PF03466">
    <property type="entry name" value="LysR_substrate"/>
    <property type="match status" value="1"/>
</dbReference>
<dbReference type="InterPro" id="IPR005119">
    <property type="entry name" value="LysR_subst-bd"/>
</dbReference>
<dbReference type="InterPro" id="IPR036388">
    <property type="entry name" value="WH-like_DNA-bd_sf"/>
</dbReference>